<dbReference type="GO" id="GO:0005739">
    <property type="term" value="C:mitochondrion"/>
    <property type="evidence" value="ECO:0007669"/>
    <property type="project" value="TreeGrafter"/>
</dbReference>
<dbReference type="PROSITE" id="PS50989">
    <property type="entry name" value="COA_CT_CTER"/>
    <property type="match status" value="1"/>
</dbReference>
<dbReference type="InterPro" id="IPR011763">
    <property type="entry name" value="COA_CT_C"/>
</dbReference>
<comment type="catalytic activity">
    <reaction evidence="6">
        <text>3-methylbut-2-enoyl-CoA + hydrogencarbonate + ATP = 3-methyl-(2E)-glutaconyl-CoA + ADP + phosphate + H(+)</text>
        <dbReference type="Rhea" id="RHEA:13589"/>
        <dbReference type="ChEBI" id="CHEBI:15378"/>
        <dbReference type="ChEBI" id="CHEBI:17544"/>
        <dbReference type="ChEBI" id="CHEBI:30616"/>
        <dbReference type="ChEBI" id="CHEBI:43474"/>
        <dbReference type="ChEBI" id="CHEBI:57344"/>
        <dbReference type="ChEBI" id="CHEBI:57346"/>
        <dbReference type="ChEBI" id="CHEBI:456216"/>
        <dbReference type="EC" id="6.4.1.4"/>
    </reaction>
</comment>
<dbReference type="InterPro" id="IPR034733">
    <property type="entry name" value="AcCoA_carboxyl_beta"/>
</dbReference>
<dbReference type="PANTHER" id="PTHR22855:SF47">
    <property type="entry name" value="METHYLCROTONOYL-COA CARBOXYLASE"/>
    <property type="match status" value="1"/>
</dbReference>
<dbReference type="Pfam" id="PF01039">
    <property type="entry name" value="Carboxyl_trans"/>
    <property type="match status" value="1"/>
</dbReference>
<accession>A0A7I8V5Z0</accession>
<comment type="pathway">
    <text evidence="1">Amino-acid degradation; L-leucine degradation; (S)-3-hydroxy-3-methylglutaryl-CoA from 3-isovaleryl-CoA: step 2/3.</text>
</comment>
<evidence type="ECO:0000256" key="6">
    <source>
        <dbReference type="ARBA" id="ARBA00052347"/>
    </source>
</evidence>
<evidence type="ECO:0000256" key="1">
    <source>
        <dbReference type="ARBA" id="ARBA00025711"/>
    </source>
</evidence>
<dbReference type="PANTHER" id="PTHR22855">
    <property type="entry name" value="ACETYL, PROPIONYL, PYRUVATE, AND GLUTACONYL CARBOXYLASE-RELATED"/>
    <property type="match status" value="1"/>
</dbReference>
<proteinExistence type="predicted"/>
<feature type="domain" description="CoA carboxyltransferase C-terminal" evidence="8">
    <location>
        <begin position="333"/>
        <end position="555"/>
    </location>
</feature>
<dbReference type="Proteomes" id="UP000549394">
    <property type="component" value="Unassembled WGS sequence"/>
</dbReference>
<evidence type="ECO:0000256" key="3">
    <source>
        <dbReference type="ARBA" id="ARBA00031109"/>
    </source>
</evidence>
<dbReference type="FunFam" id="3.90.226.10:FF:000046">
    <property type="entry name" value="Geranyl-CoA carboxylase beta subunit"/>
    <property type="match status" value="1"/>
</dbReference>
<protein>
    <recommendedName>
        <fullName evidence="2">methylcrotonoyl-CoA carboxylase</fullName>
        <ecNumber evidence="2">6.4.1.4</ecNumber>
    </recommendedName>
    <alternativeName>
        <fullName evidence="5">3-methylcrotonyl-CoA carboxylase 2</fullName>
    </alternativeName>
    <alternativeName>
        <fullName evidence="3">3-methylcrotonyl-CoA carboxylase non-biotin-containing subunit</fullName>
    </alternativeName>
    <alternativeName>
        <fullName evidence="4">3-methylcrotonyl-CoA:carbon dioxide ligase subunit beta</fullName>
    </alternativeName>
</protein>
<sequence length="555" mass="61323">MLKLSRGIIFRDYFRLYDCKLGPFIRKVPEVISISGTRYSSSLSAERRSHFKVIKSDIDTNSVEFKTNYSYNESVNSKYNEALKVSLAGGSDKAKSRHLKQRKLLIDQRLHILFDSYDEILELSPVAGLQMEYGDVPRAGTVTAIGKVNGIYCMVIGQDATVKAGTIYPISLKKQLRAHDIVMRHNIPCIYLVDSGGAFLPLQAEIFPDKNTGGRSFFNEAIISSLGIPQMAVVCGSCTAGAAYIPSMCQEAAIIDKTGTIFLGGPPLVKAALGEIVTPEQLGGATLHCSKSGVTDYFCKDEEEGLSTAREVALTFNMKEVDDPKMYDVPLYGPDELLGLISKDNQIDSRQVLARLLDGSRFHEFKALYGKELITGFGHLEGRLIGIVANNGKVGYEEGTKGAHFVQLCDQRSIPVVFIQNTPKEDTFFEAEDIKAHAQLMSAVACSKSTKITVIIGDSFGVHNYLTGGRSFEPDFLFLWPNARVAIENPSRLSNVDEKETLERTSSALYSTSRCWDDGIILPQQTRKTLSKCLSIVEQSKGVRREDMQHAVHRL</sequence>
<dbReference type="Gene3D" id="3.90.226.10">
    <property type="entry name" value="2-enoyl-CoA Hydratase, Chain A, domain 1"/>
    <property type="match status" value="2"/>
</dbReference>
<dbReference type="OrthoDB" id="439921at2759"/>
<comment type="caution">
    <text evidence="9">The sequence shown here is derived from an EMBL/GenBank/DDBJ whole genome shotgun (WGS) entry which is preliminary data.</text>
</comment>
<dbReference type="AlphaFoldDB" id="A0A7I8V5Z0"/>
<evidence type="ECO:0000313" key="9">
    <source>
        <dbReference type="EMBL" id="CAD5111722.1"/>
    </source>
</evidence>
<reference evidence="9 10" key="1">
    <citation type="submission" date="2020-08" db="EMBL/GenBank/DDBJ databases">
        <authorList>
            <person name="Hejnol A."/>
        </authorList>
    </citation>
    <scope>NUCLEOTIDE SEQUENCE [LARGE SCALE GENOMIC DNA]</scope>
</reference>
<dbReference type="GO" id="GO:1905202">
    <property type="term" value="C:methylcrotonoyl-CoA carboxylase complex"/>
    <property type="evidence" value="ECO:0007669"/>
    <property type="project" value="TreeGrafter"/>
</dbReference>
<dbReference type="GO" id="GO:0006552">
    <property type="term" value="P:L-leucine catabolic process"/>
    <property type="evidence" value="ECO:0007669"/>
    <property type="project" value="UniProtKB-UniPathway"/>
</dbReference>
<dbReference type="EC" id="6.4.1.4" evidence="2"/>
<evidence type="ECO:0000259" key="8">
    <source>
        <dbReference type="PROSITE" id="PS50989"/>
    </source>
</evidence>
<dbReference type="PROSITE" id="PS50980">
    <property type="entry name" value="COA_CT_NTER"/>
    <property type="match status" value="1"/>
</dbReference>
<evidence type="ECO:0000256" key="2">
    <source>
        <dbReference type="ARBA" id="ARBA00026116"/>
    </source>
</evidence>
<organism evidence="9 10">
    <name type="scientific">Dimorphilus gyrociliatus</name>
    <dbReference type="NCBI Taxonomy" id="2664684"/>
    <lineage>
        <taxon>Eukaryota</taxon>
        <taxon>Metazoa</taxon>
        <taxon>Spiralia</taxon>
        <taxon>Lophotrochozoa</taxon>
        <taxon>Annelida</taxon>
        <taxon>Polychaeta</taxon>
        <taxon>Polychaeta incertae sedis</taxon>
        <taxon>Dinophilidae</taxon>
        <taxon>Dimorphilus</taxon>
    </lineage>
</organism>
<dbReference type="InterPro" id="IPR029045">
    <property type="entry name" value="ClpP/crotonase-like_dom_sf"/>
</dbReference>
<dbReference type="EMBL" id="CAJFCJ010000002">
    <property type="protein sequence ID" value="CAD5111722.1"/>
    <property type="molecule type" value="Genomic_DNA"/>
</dbReference>
<keyword evidence="10" id="KW-1185">Reference proteome</keyword>
<dbReference type="InterPro" id="IPR045190">
    <property type="entry name" value="MCCB/AccD1-like"/>
</dbReference>
<dbReference type="SUPFAM" id="SSF52096">
    <property type="entry name" value="ClpP/crotonase"/>
    <property type="match status" value="2"/>
</dbReference>
<dbReference type="UniPathway" id="UPA00363">
    <property type="reaction ID" value="UER00861"/>
</dbReference>
<gene>
    <name evidence="9" type="ORF">DGYR_LOCUS969</name>
</gene>
<evidence type="ECO:0000256" key="4">
    <source>
        <dbReference type="ARBA" id="ARBA00031237"/>
    </source>
</evidence>
<evidence type="ECO:0000259" key="7">
    <source>
        <dbReference type="PROSITE" id="PS50980"/>
    </source>
</evidence>
<name>A0A7I8V5Z0_9ANNE</name>
<feature type="domain" description="CoA carboxyltransferase N-terminal" evidence="7">
    <location>
        <begin position="68"/>
        <end position="328"/>
    </location>
</feature>
<dbReference type="InterPro" id="IPR011762">
    <property type="entry name" value="COA_CT_N"/>
</dbReference>
<dbReference type="GO" id="GO:0004485">
    <property type="term" value="F:methylcrotonoyl-CoA carboxylase activity"/>
    <property type="evidence" value="ECO:0007669"/>
    <property type="project" value="UniProtKB-EC"/>
</dbReference>
<evidence type="ECO:0000313" key="10">
    <source>
        <dbReference type="Proteomes" id="UP000549394"/>
    </source>
</evidence>
<evidence type="ECO:0000256" key="5">
    <source>
        <dbReference type="ARBA" id="ARBA00031404"/>
    </source>
</evidence>